<comment type="cofactor">
    <cofactor evidence="1">
        <name>pantetheine 4'-phosphate</name>
        <dbReference type="ChEBI" id="CHEBI:47942"/>
    </cofactor>
</comment>
<dbReference type="PANTHER" id="PTHR45527:SF1">
    <property type="entry name" value="FATTY ACID SYNTHASE"/>
    <property type="match status" value="1"/>
</dbReference>
<dbReference type="InterPro" id="IPR006162">
    <property type="entry name" value="Ppantetheine_attach_site"/>
</dbReference>
<dbReference type="InterPro" id="IPR029058">
    <property type="entry name" value="AB_hydrolase_fold"/>
</dbReference>
<evidence type="ECO:0000256" key="2">
    <source>
        <dbReference type="ARBA" id="ARBA00022450"/>
    </source>
</evidence>
<keyword evidence="6" id="KW-1185">Reference proteome</keyword>
<evidence type="ECO:0000259" key="4">
    <source>
        <dbReference type="PROSITE" id="PS50075"/>
    </source>
</evidence>
<sequence length="117" mass="12639">ERLADLWAEVLEVGKIGRHDSFFELGGHSLSAIRLVSLLQKAGVSLTLAELFQHPSVAALAGLLDQRPGSPDEAREVITVRAGGSESPLFMLHDFTGLDAYFPVLGQHLQGDFPIYG</sequence>
<dbReference type="BioCyc" id="PSYR629263:G11X0-7389-MONOMER"/>
<dbReference type="PANTHER" id="PTHR45527">
    <property type="entry name" value="NONRIBOSOMAL PEPTIDE SYNTHETASE"/>
    <property type="match status" value="1"/>
</dbReference>
<dbReference type="GO" id="GO:0031177">
    <property type="term" value="F:phosphopantetheine binding"/>
    <property type="evidence" value="ECO:0007669"/>
    <property type="project" value="InterPro"/>
</dbReference>
<evidence type="ECO:0000256" key="3">
    <source>
        <dbReference type="ARBA" id="ARBA00022553"/>
    </source>
</evidence>
<dbReference type="SUPFAM" id="SSF47336">
    <property type="entry name" value="ACP-like"/>
    <property type="match status" value="1"/>
</dbReference>
<name>F3GME3_PSESJ</name>
<evidence type="ECO:0000256" key="1">
    <source>
        <dbReference type="ARBA" id="ARBA00001957"/>
    </source>
</evidence>
<evidence type="ECO:0000313" key="5">
    <source>
        <dbReference type="EMBL" id="EGH48246.1"/>
    </source>
</evidence>
<dbReference type="Pfam" id="PF00550">
    <property type="entry name" value="PP-binding"/>
    <property type="match status" value="1"/>
</dbReference>
<dbReference type="InterPro" id="IPR020806">
    <property type="entry name" value="PKS_PP-bd"/>
</dbReference>
<dbReference type="Gene3D" id="3.40.50.1820">
    <property type="entry name" value="alpha/beta hydrolase"/>
    <property type="match status" value="1"/>
</dbReference>
<keyword evidence="2" id="KW-0596">Phosphopantetheine</keyword>
<proteinExistence type="predicted"/>
<organism evidence="5 6">
    <name type="scientific">Pseudomonas syringae pv. pisi str. 1704B</name>
    <dbReference type="NCBI Taxonomy" id="629263"/>
    <lineage>
        <taxon>Bacteria</taxon>
        <taxon>Pseudomonadati</taxon>
        <taxon>Pseudomonadota</taxon>
        <taxon>Gammaproteobacteria</taxon>
        <taxon>Pseudomonadales</taxon>
        <taxon>Pseudomonadaceae</taxon>
        <taxon>Pseudomonas</taxon>
        <taxon>Pseudomonas syringae</taxon>
    </lineage>
</organism>
<dbReference type="GO" id="GO:0043041">
    <property type="term" value="P:amino acid activation for nonribosomal peptide biosynthetic process"/>
    <property type="evidence" value="ECO:0007669"/>
    <property type="project" value="TreeGrafter"/>
</dbReference>
<reference evidence="5 6" key="1">
    <citation type="journal article" date="2011" name="PLoS Pathog.">
        <title>Dynamic evolution of pathogenicity revealed by sequencing and comparative genomics of 19 Pseudomonas syringae isolates.</title>
        <authorList>
            <person name="Baltrus D.A."/>
            <person name="Nishimura M.T."/>
            <person name="Romanchuk A."/>
            <person name="Chang J.H."/>
            <person name="Mukhtar M.S."/>
            <person name="Cherkis K."/>
            <person name="Roach J."/>
            <person name="Grant S.R."/>
            <person name="Jones C.D."/>
            <person name="Dangl J.L."/>
        </authorList>
    </citation>
    <scope>NUCLEOTIDE SEQUENCE [LARGE SCALE GENOMIC DNA]</scope>
    <source>
        <strain evidence="5 6">1704B</strain>
    </source>
</reference>
<dbReference type="AlphaFoldDB" id="F3GME3"/>
<dbReference type="PROSITE" id="PS00012">
    <property type="entry name" value="PHOSPHOPANTETHEINE"/>
    <property type="match status" value="1"/>
</dbReference>
<evidence type="ECO:0000313" key="6">
    <source>
        <dbReference type="Proteomes" id="UP000004986"/>
    </source>
</evidence>
<dbReference type="SMART" id="SM00823">
    <property type="entry name" value="PKS_PP"/>
    <property type="match status" value="1"/>
</dbReference>
<feature type="domain" description="Carrier" evidence="4">
    <location>
        <begin position="1"/>
        <end position="68"/>
    </location>
</feature>
<dbReference type="EMBL" id="AEAI01002933">
    <property type="protein sequence ID" value="EGH48246.1"/>
    <property type="molecule type" value="Genomic_DNA"/>
</dbReference>
<feature type="non-terminal residue" evidence="5">
    <location>
        <position position="1"/>
    </location>
</feature>
<accession>F3GME3</accession>
<dbReference type="InterPro" id="IPR009081">
    <property type="entry name" value="PP-bd_ACP"/>
</dbReference>
<dbReference type="InterPro" id="IPR036736">
    <property type="entry name" value="ACP-like_sf"/>
</dbReference>
<comment type="caution">
    <text evidence="5">The sequence shown here is derived from an EMBL/GenBank/DDBJ whole genome shotgun (WGS) entry which is preliminary data.</text>
</comment>
<dbReference type="FunFam" id="1.10.1200.10:FF:000005">
    <property type="entry name" value="Nonribosomal peptide synthetase 1"/>
    <property type="match status" value="1"/>
</dbReference>
<feature type="non-terminal residue" evidence="5">
    <location>
        <position position="117"/>
    </location>
</feature>
<protein>
    <submittedName>
        <fullName evidence="5">Amino acid adenylation</fullName>
    </submittedName>
</protein>
<dbReference type="GO" id="GO:0005737">
    <property type="term" value="C:cytoplasm"/>
    <property type="evidence" value="ECO:0007669"/>
    <property type="project" value="TreeGrafter"/>
</dbReference>
<dbReference type="GO" id="GO:0044550">
    <property type="term" value="P:secondary metabolite biosynthetic process"/>
    <property type="evidence" value="ECO:0007669"/>
    <property type="project" value="TreeGrafter"/>
</dbReference>
<keyword evidence="3" id="KW-0597">Phosphoprotein</keyword>
<dbReference type="PROSITE" id="PS50075">
    <property type="entry name" value="CARRIER"/>
    <property type="match status" value="1"/>
</dbReference>
<gene>
    <name evidence="5" type="ORF">PSYPI_40519</name>
</gene>
<dbReference type="HOGENOM" id="CLU_2078098_0_0_6"/>
<dbReference type="Proteomes" id="UP000004986">
    <property type="component" value="Unassembled WGS sequence"/>
</dbReference>